<evidence type="ECO:0000313" key="14">
    <source>
        <dbReference type="Proteomes" id="UP000199228"/>
    </source>
</evidence>
<dbReference type="GO" id="GO:0015031">
    <property type="term" value="P:protein transport"/>
    <property type="evidence" value="ECO:0007669"/>
    <property type="project" value="UniProtKB-KW"/>
</dbReference>
<evidence type="ECO:0000256" key="6">
    <source>
        <dbReference type="ARBA" id="ARBA00022989"/>
    </source>
</evidence>
<name>A0A1G6CPN1_EUBOX</name>
<evidence type="ECO:0000256" key="3">
    <source>
        <dbReference type="ARBA" id="ARBA00022475"/>
    </source>
</evidence>
<evidence type="ECO:0000256" key="5">
    <source>
        <dbReference type="ARBA" id="ARBA00022927"/>
    </source>
</evidence>
<keyword evidence="6 11" id="KW-1133">Transmembrane helix</keyword>
<dbReference type="GO" id="GO:0051205">
    <property type="term" value="P:protein insertion into membrane"/>
    <property type="evidence" value="ECO:0007669"/>
    <property type="project" value="TreeGrafter"/>
</dbReference>
<evidence type="ECO:0000256" key="7">
    <source>
        <dbReference type="ARBA" id="ARBA00023136"/>
    </source>
</evidence>
<feature type="transmembrane region" description="Helical" evidence="11">
    <location>
        <begin position="252"/>
        <end position="271"/>
    </location>
</feature>
<dbReference type="STRING" id="1732.SAMN02910417_02570"/>
<keyword evidence="3" id="KW-1003">Cell membrane</keyword>
<feature type="transmembrane region" description="Helical" evidence="11">
    <location>
        <begin position="12"/>
        <end position="32"/>
    </location>
</feature>
<evidence type="ECO:0000256" key="9">
    <source>
        <dbReference type="RuleBase" id="RU003945"/>
    </source>
</evidence>
<feature type="transmembrane region" description="Helical" evidence="11">
    <location>
        <begin position="38"/>
        <end position="61"/>
    </location>
</feature>
<proteinExistence type="inferred from homology"/>
<protein>
    <submittedName>
        <fullName evidence="13">YidC/Oxa1 family membrane protein insertase</fullName>
    </submittedName>
</protein>
<evidence type="ECO:0000313" key="13">
    <source>
        <dbReference type="EMBL" id="SDB34856.1"/>
    </source>
</evidence>
<keyword evidence="14" id="KW-1185">Reference proteome</keyword>
<feature type="region of interest" description="Disordered" evidence="10">
    <location>
        <begin position="354"/>
        <end position="420"/>
    </location>
</feature>
<dbReference type="PANTHER" id="PTHR12428">
    <property type="entry name" value="OXA1"/>
    <property type="match status" value="1"/>
</dbReference>
<gene>
    <name evidence="13" type="ORF">SAMN02910417_02570</name>
</gene>
<accession>A0A1G6CPN1</accession>
<evidence type="ECO:0000256" key="1">
    <source>
        <dbReference type="ARBA" id="ARBA00004651"/>
    </source>
</evidence>
<keyword evidence="2" id="KW-0813">Transport</keyword>
<dbReference type="Pfam" id="PF02096">
    <property type="entry name" value="60KD_IMP"/>
    <property type="match status" value="1"/>
</dbReference>
<dbReference type="InterPro" id="IPR001708">
    <property type="entry name" value="YidC/ALB3/OXA1/COX18"/>
</dbReference>
<reference evidence="13 14" key="1">
    <citation type="submission" date="2016-10" db="EMBL/GenBank/DDBJ databases">
        <authorList>
            <person name="de Groot N.N."/>
        </authorList>
    </citation>
    <scope>NUCLEOTIDE SEQUENCE [LARGE SCALE GENOMIC DNA]</scope>
    <source>
        <strain evidence="13 14">DSM 3217</strain>
    </source>
</reference>
<dbReference type="NCBIfam" id="TIGR03592">
    <property type="entry name" value="yidC_oxa1_cterm"/>
    <property type="match status" value="1"/>
</dbReference>
<organism evidence="13 14">
    <name type="scientific">Eubacterium oxidoreducens</name>
    <dbReference type="NCBI Taxonomy" id="1732"/>
    <lineage>
        <taxon>Bacteria</taxon>
        <taxon>Bacillati</taxon>
        <taxon>Bacillota</taxon>
        <taxon>Clostridia</taxon>
        <taxon>Eubacteriales</taxon>
        <taxon>Eubacteriaceae</taxon>
        <taxon>Eubacterium</taxon>
    </lineage>
</organism>
<keyword evidence="8" id="KW-0143">Chaperone</keyword>
<feature type="compositionally biased region" description="Basic and acidic residues" evidence="10">
    <location>
        <begin position="379"/>
        <end position="388"/>
    </location>
</feature>
<dbReference type="GO" id="GO:0032977">
    <property type="term" value="F:membrane insertase activity"/>
    <property type="evidence" value="ECO:0007669"/>
    <property type="project" value="InterPro"/>
</dbReference>
<dbReference type="InterPro" id="IPR028055">
    <property type="entry name" value="YidC/Oxa/ALB_C"/>
</dbReference>
<dbReference type="InterPro" id="IPR047196">
    <property type="entry name" value="YidC_ALB_C"/>
</dbReference>
<dbReference type="AlphaFoldDB" id="A0A1G6CPN1"/>
<keyword evidence="4 9" id="KW-0812">Transmembrane</keyword>
<evidence type="ECO:0000256" key="4">
    <source>
        <dbReference type="ARBA" id="ARBA00022692"/>
    </source>
</evidence>
<dbReference type="GO" id="GO:0005886">
    <property type="term" value="C:plasma membrane"/>
    <property type="evidence" value="ECO:0007669"/>
    <property type="project" value="UniProtKB-SubCell"/>
</dbReference>
<feature type="compositionally biased region" description="Polar residues" evidence="10">
    <location>
        <begin position="369"/>
        <end position="378"/>
    </location>
</feature>
<sequence length="420" mass="47421">MTQMMLTQYSGRILGPIAKLLGYLMNGIYIFLDNVFHIQNIGLCIIVFTVIIYVAMLPLTFKQQKFAKLNKIMQPEIKKIQEKYKGRRDSASQQAMQEQTQAIYDKYGVSPMGSCIQMAIQIPILWSLYRVIYNVPAYVPRIKATFASLVASIMAVDGFQDKLTSLSESVSIRNLNVDFSVTDTTELGNYIIDLVYKLPTAGWDTFRELFSSLSGDITAMQESIMNYNYFLGLNISESSWSMIKLGGQTGTAWFIIGGILIPVISALTQLMNIRLTSANAAYDANDAMGRQMKMMNYFMPIFSFIMVFSLPIGVGIYWIAGACIRTLLQLLINRHLNKLDFDQIVEQNKEKAKAKAAKRKERRGVYENQIRSGASMKTKNIDTSKIDNAKNSNKNYKSGSMASKANMVKNYNNSQNKKKK</sequence>
<dbReference type="PANTHER" id="PTHR12428:SF65">
    <property type="entry name" value="CYTOCHROME C OXIDASE ASSEMBLY PROTEIN COX18, MITOCHONDRIAL"/>
    <property type="match status" value="1"/>
</dbReference>
<evidence type="ECO:0000256" key="10">
    <source>
        <dbReference type="SAM" id="MobiDB-lite"/>
    </source>
</evidence>
<feature type="domain" description="Membrane insertase YidC/Oxa/ALB C-terminal" evidence="12">
    <location>
        <begin position="42"/>
        <end position="334"/>
    </location>
</feature>
<feature type="transmembrane region" description="Helical" evidence="11">
    <location>
        <begin position="297"/>
        <end position="320"/>
    </location>
</feature>
<dbReference type="Proteomes" id="UP000199228">
    <property type="component" value="Unassembled WGS sequence"/>
</dbReference>
<keyword evidence="7 11" id="KW-0472">Membrane</keyword>
<keyword evidence="5" id="KW-0653">Protein transport</keyword>
<dbReference type="CDD" id="cd20070">
    <property type="entry name" value="5TM_YidC_Alb3"/>
    <property type="match status" value="1"/>
</dbReference>
<evidence type="ECO:0000256" key="11">
    <source>
        <dbReference type="SAM" id="Phobius"/>
    </source>
</evidence>
<dbReference type="EMBL" id="FMXR01000024">
    <property type="protein sequence ID" value="SDB34856.1"/>
    <property type="molecule type" value="Genomic_DNA"/>
</dbReference>
<feature type="compositionally biased region" description="Low complexity" evidence="10">
    <location>
        <begin position="409"/>
        <end position="420"/>
    </location>
</feature>
<evidence type="ECO:0000256" key="2">
    <source>
        <dbReference type="ARBA" id="ARBA00022448"/>
    </source>
</evidence>
<dbReference type="OrthoDB" id="9780552at2"/>
<comment type="similarity">
    <text evidence="9">Belongs to the OXA1/ALB3/YidC family.</text>
</comment>
<evidence type="ECO:0000256" key="8">
    <source>
        <dbReference type="ARBA" id="ARBA00023186"/>
    </source>
</evidence>
<comment type="subcellular location">
    <subcellularLocation>
        <location evidence="1">Cell membrane</location>
        <topology evidence="1">Multi-pass membrane protein</topology>
    </subcellularLocation>
    <subcellularLocation>
        <location evidence="9">Membrane</location>
        <topology evidence="9">Multi-pass membrane protein</topology>
    </subcellularLocation>
</comment>
<feature type="compositionally biased region" description="Polar residues" evidence="10">
    <location>
        <begin position="389"/>
        <end position="403"/>
    </location>
</feature>
<evidence type="ECO:0000259" key="12">
    <source>
        <dbReference type="Pfam" id="PF02096"/>
    </source>
</evidence>